<dbReference type="SUPFAM" id="SSF55826">
    <property type="entry name" value="YbaK/ProRS associated domain"/>
    <property type="match status" value="1"/>
</dbReference>
<dbReference type="EMBL" id="DYUZ01000029">
    <property type="protein sequence ID" value="HJG37771.1"/>
    <property type="molecule type" value="Genomic_DNA"/>
</dbReference>
<dbReference type="Proteomes" id="UP000753256">
    <property type="component" value="Unassembled WGS sequence"/>
</dbReference>
<evidence type="ECO:0000256" key="1">
    <source>
        <dbReference type="ARBA" id="ARBA00010201"/>
    </source>
</evidence>
<dbReference type="InterPro" id="IPR007214">
    <property type="entry name" value="YbaK/aa-tRNA-synth-assoc-dom"/>
</dbReference>
<organism evidence="3 4">
    <name type="scientific">Enorma phocaeensis</name>
    <dbReference type="NCBI Taxonomy" id="1871019"/>
    <lineage>
        <taxon>Bacteria</taxon>
        <taxon>Bacillati</taxon>
        <taxon>Actinomycetota</taxon>
        <taxon>Coriobacteriia</taxon>
        <taxon>Coriobacteriales</taxon>
        <taxon>Coriobacteriaceae</taxon>
        <taxon>Enorma</taxon>
    </lineage>
</organism>
<dbReference type="GO" id="GO:0002161">
    <property type="term" value="F:aminoacyl-tRNA deacylase activity"/>
    <property type="evidence" value="ECO:0007669"/>
    <property type="project" value="InterPro"/>
</dbReference>
<dbReference type="InterPro" id="IPR040285">
    <property type="entry name" value="ProX/PRXD1"/>
</dbReference>
<reference evidence="3" key="1">
    <citation type="journal article" date="2021" name="PeerJ">
        <title>Extensive microbial diversity within the chicken gut microbiome revealed by metagenomics and culture.</title>
        <authorList>
            <person name="Gilroy R."/>
            <person name="Ravi A."/>
            <person name="Getino M."/>
            <person name="Pursley I."/>
            <person name="Horton D.L."/>
            <person name="Alikhan N.F."/>
            <person name="Baker D."/>
            <person name="Gharbi K."/>
            <person name="Hall N."/>
            <person name="Watson M."/>
            <person name="Adriaenssens E.M."/>
            <person name="Foster-Nyarko E."/>
            <person name="Jarju S."/>
            <person name="Secka A."/>
            <person name="Antonio M."/>
            <person name="Oren A."/>
            <person name="Chaudhuri R.R."/>
            <person name="La Ragione R."/>
            <person name="Hildebrand F."/>
            <person name="Pallen M.J."/>
        </authorList>
    </citation>
    <scope>NUCLEOTIDE SEQUENCE</scope>
    <source>
        <strain evidence="3">ChiHjej13B12-9602</strain>
    </source>
</reference>
<proteinExistence type="inferred from homology"/>
<reference evidence="3" key="2">
    <citation type="submission" date="2021-09" db="EMBL/GenBank/DDBJ databases">
        <authorList>
            <person name="Gilroy R."/>
        </authorList>
    </citation>
    <scope>NUCLEOTIDE SEQUENCE</scope>
    <source>
        <strain evidence="3">ChiHjej13B12-9602</strain>
    </source>
</reference>
<dbReference type="PANTHER" id="PTHR31423">
    <property type="entry name" value="YBAK DOMAIN-CONTAINING PROTEIN"/>
    <property type="match status" value="1"/>
</dbReference>
<comment type="caution">
    <text evidence="3">The sequence shown here is derived from an EMBL/GenBank/DDBJ whole genome shotgun (WGS) entry which is preliminary data.</text>
</comment>
<protein>
    <submittedName>
        <fullName evidence="3">Prolyl-tRNA synthetase associated domain-containing protein</fullName>
    </submittedName>
</protein>
<evidence type="ECO:0000259" key="2">
    <source>
        <dbReference type="Pfam" id="PF04073"/>
    </source>
</evidence>
<accession>A0A921LTX2</accession>
<dbReference type="RefSeq" id="WP_273190749.1">
    <property type="nucleotide sequence ID" value="NZ_DYUZ01000029.1"/>
</dbReference>
<dbReference type="Gene3D" id="3.90.960.10">
    <property type="entry name" value="YbaK/aminoacyl-tRNA synthetase-associated domain"/>
    <property type="match status" value="1"/>
</dbReference>
<feature type="domain" description="YbaK/aminoacyl-tRNA synthetase-associated" evidence="2">
    <location>
        <begin position="24"/>
        <end position="150"/>
    </location>
</feature>
<dbReference type="InterPro" id="IPR036754">
    <property type="entry name" value="YbaK/aa-tRNA-synt-asso_dom_sf"/>
</dbReference>
<dbReference type="CDD" id="cd04335">
    <property type="entry name" value="PrdX_deacylase"/>
    <property type="match status" value="1"/>
</dbReference>
<dbReference type="PANTHER" id="PTHR31423:SF3">
    <property type="entry name" value="PROLYL-TRNA SYNTHETASE ASSOCIATED DOMAIN-CONTAINING PROTEIN 1-RELATED"/>
    <property type="match status" value="1"/>
</dbReference>
<dbReference type="AlphaFoldDB" id="A0A921LTX2"/>
<sequence>MRYGKAETLALLDAEGIPYDLAEHEAVFTVEEAHAAGVPFTEYGDKNLFLRDNKKRSYYLVCMHDQKRRSIKEIQLAVGSARRLSFASERDLAAKLGVIPGAVTPLAALNDTEHVVQVFIDQSFIDLGRIAVHPCDNTATVLLRTDDLIALLQDWGSRVQVVDF</sequence>
<comment type="similarity">
    <text evidence="1">Belongs to the PRORSD1 family.</text>
</comment>
<evidence type="ECO:0000313" key="3">
    <source>
        <dbReference type="EMBL" id="HJG37771.1"/>
    </source>
</evidence>
<gene>
    <name evidence="3" type="ORF">K8V70_07945</name>
</gene>
<name>A0A921LTX2_9ACTN</name>
<dbReference type="Pfam" id="PF04073">
    <property type="entry name" value="tRNA_edit"/>
    <property type="match status" value="1"/>
</dbReference>
<evidence type="ECO:0000313" key="4">
    <source>
        <dbReference type="Proteomes" id="UP000753256"/>
    </source>
</evidence>